<name>A0A7S3F7N4_9EUKA</name>
<dbReference type="EMBL" id="HBHX01050248">
    <property type="protein sequence ID" value="CAE0129716.1"/>
    <property type="molecule type" value="Transcribed_RNA"/>
</dbReference>
<accession>A0A7S3F7N4</accession>
<reference evidence="1" key="1">
    <citation type="submission" date="2021-01" db="EMBL/GenBank/DDBJ databases">
        <authorList>
            <person name="Corre E."/>
            <person name="Pelletier E."/>
            <person name="Niang G."/>
            <person name="Scheremetjew M."/>
            <person name="Finn R."/>
            <person name="Kale V."/>
            <person name="Holt S."/>
            <person name="Cochrane G."/>
            <person name="Meng A."/>
            <person name="Brown T."/>
            <person name="Cohen L."/>
        </authorList>
    </citation>
    <scope>NUCLEOTIDE SEQUENCE</scope>
    <source>
        <strain evidence="1">CCMP281</strain>
    </source>
</reference>
<dbReference type="AlphaFoldDB" id="A0A7S3F7N4"/>
<protein>
    <submittedName>
        <fullName evidence="1">Uncharacterized protein</fullName>
    </submittedName>
</protein>
<gene>
    <name evidence="1" type="ORF">HERI1096_LOCUS27743</name>
</gene>
<proteinExistence type="predicted"/>
<sequence>MTRLQAAEGRVVNCDATLATASEDGDKLKRAAKRHELLLQRLTEVQEARAGELRSLVKAVVDQLTPLQTTSRQHASQIEELSSGVSVLADLVRFNNRSRSTGVADALRSAGAAAGGRA</sequence>
<organism evidence="1">
    <name type="scientific">Haptolina ericina</name>
    <dbReference type="NCBI Taxonomy" id="156174"/>
    <lineage>
        <taxon>Eukaryota</taxon>
        <taxon>Haptista</taxon>
        <taxon>Haptophyta</taxon>
        <taxon>Prymnesiophyceae</taxon>
        <taxon>Prymnesiales</taxon>
        <taxon>Prymnesiaceae</taxon>
        <taxon>Haptolina</taxon>
    </lineage>
</organism>
<evidence type="ECO:0000313" key="1">
    <source>
        <dbReference type="EMBL" id="CAE0129716.1"/>
    </source>
</evidence>